<dbReference type="eggNOG" id="COG1940">
    <property type="taxonomic scope" value="Bacteria"/>
</dbReference>
<accession>A0A098BEE3</accession>
<dbReference type="eggNOG" id="COG1846">
    <property type="taxonomic scope" value="Bacteria"/>
</dbReference>
<dbReference type="InterPro" id="IPR036388">
    <property type="entry name" value="WH-like_DNA-bd_sf"/>
</dbReference>
<proteinExistence type="inferred from homology"/>
<dbReference type="Pfam" id="PF00480">
    <property type="entry name" value="ROK"/>
    <property type="match status" value="1"/>
</dbReference>
<gene>
    <name evidence="4" type="ORF">RHRU231_200056</name>
</gene>
<dbReference type="EMBL" id="CCSD01000029">
    <property type="protein sequence ID" value="CDZ87073.1"/>
    <property type="molecule type" value="Genomic_DNA"/>
</dbReference>
<reference evidence="4 5" key="1">
    <citation type="journal article" date="2014" name="Genome Announc.">
        <title>Draft Genome Sequence of Propane- and Butane-Oxidizing Actinobacterium Rhodococcus ruber IEGM 231.</title>
        <authorList>
            <person name="Ivshina I.B."/>
            <person name="Kuyukina M.S."/>
            <person name="Krivoruchko A.V."/>
            <person name="Barbe V."/>
            <person name="Fischer C."/>
        </authorList>
    </citation>
    <scope>NUCLEOTIDE SEQUENCE [LARGE SCALE GENOMIC DNA]</scope>
</reference>
<feature type="domain" description="HTH marR-type" evidence="3">
    <location>
        <begin position="38"/>
        <end position="88"/>
    </location>
</feature>
<dbReference type="PANTHER" id="PTHR18964">
    <property type="entry name" value="ROK (REPRESSOR, ORF, KINASE) FAMILY"/>
    <property type="match status" value="1"/>
</dbReference>
<dbReference type="Proteomes" id="UP000042997">
    <property type="component" value="Unassembled WGS sequence"/>
</dbReference>
<dbReference type="SUPFAM" id="SSF53067">
    <property type="entry name" value="Actin-like ATPase domain"/>
    <property type="match status" value="1"/>
</dbReference>
<dbReference type="InterPro" id="IPR043129">
    <property type="entry name" value="ATPase_NBD"/>
</dbReference>
<dbReference type="PROSITE" id="PS01125">
    <property type="entry name" value="ROK"/>
    <property type="match status" value="1"/>
</dbReference>
<dbReference type="Gene3D" id="1.10.10.10">
    <property type="entry name" value="Winged helix-like DNA-binding domain superfamily/Winged helix DNA-binding domain"/>
    <property type="match status" value="1"/>
</dbReference>
<dbReference type="SUPFAM" id="SSF46785">
    <property type="entry name" value="Winged helix' DNA-binding domain"/>
    <property type="match status" value="1"/>
</dbReference>
<comment type="similarity">
    <text evidence="1">Belongs to the ROK (NagC/XylR) family.</text>
</comment>
<dbReference type="GO" id="GO:0003700">
    <property type="term" value="F:DNA-binding transcription factor activity"/>
    <property type="evidence" value="ECO:0007669"/>
    <property type="project" value="InterPro"/>
</dbReference>
<dbReference type="Gene3D" id="3.30.420.40">
    <property type="match status" value="2"/>
</dbReference>
<dbReference type="InterPro" id="IPR000835">
    <property type="entry name" value="HTH_MarR-typ"/>
</dbReference>
<feature type="compositionally biased region" description="Basic and acidic residues" evidence="2">
    <location>
        <begin position="1"/>
        <end position="25"/>
    </location>
</feature>
<dbReference type="InterPro" id="IPR000600">
    <property type="entry name" value="ROK"/>
</dbReference>
<dbReference type="OrthoDB" id="5174513at2"/>
<feature type="compositionally biased region" description="Polar residues" evidence="2">
    <location>
        <begin position="26"/>
        <end position="37"/>
    </location>
</feature>
<evidence type="ECO:0000313" key="4">
    <source>
        <dbReference type="EMBL" id="CDZ87073.1"/>
    </source>
</evidence>
<name>A0A098BEE3_9NOCA</name>
<protein>
    <recommendedName>
        <fullName evidence="3">HTH marR-type domain-containing protein</fullName>
    </recommendedName>
</protein>
<dbReference type="InterPro" id="IPR036390">
    <property type="entry name" value="WH_DNA-bd_sf"/>
</dbReference>
<feature type="region of interest" description="Disordered" evidence="2">
    <location>
        <begin position="1"/>
        <end position="37"/>
    </location>
</feature>
<evidence type="ECO:0000259" key="3">
    <source>
        <dbReference type="Pfam" id="PF12802"/>
    </source>
</evidence>
<evidence type="ECO:0000256" key="2">
    <source>
        <dbReference type="SAM" id="MobiDB-lite"/>
    </source>
</evidence>
<evidence type="ECO:0000313" key="5">
    <source>
        <dbReference type="Proteomes" id="UP000042997"/>
    </source>
</evidence>
<dbReference type="InterPro" id="IPR049874">
    <property type="entry name" value="ROK_cs"/>
</dbReference>
<sequence length="406" mass="41976">MFPAVRNERTVAGRYPERMREDTEHPGSQSSLRSANQQRVVRVLQSGGELTQAEIARRTGLAPATVSNLVRELTAGGLVEVAAAERPGQRGRAVKLTRSAGLAVGIDFGHRHLTVAVADLSHEILAEKRVELATGHRAEDGIERAGALLDDALVELGCGRDAVAAVGMGLPAPVESATHRIGGPSILPGWVGVDPAALAAERLALPVHVDNDANLGALAEHIWGAGRGMDDLAYIKLSDGVGAGLVLDGRLYRGRAGTAGEIGHTSLDEFGQVCRCGNRGCLETMVASHVVIGLLEPSRGPGLTIADVVALAEAGDAGCARVLADTGRHVGVAAAGLCNLLNPQLILIGGELALAGELLLEPLRRAIERYAVPSAARTVQVRTAALGARAQVLGAVALGLRAANPH</sequence>
<dbReference type="Pfam" id="PF12802">
    <property type="entry name" value="MarR_2"/>
    <property type="match status" value="1"/>
</dbReference>
<organism evidence="4 5">
    <name type="scientific">Rhodococcus ruber</name>
    <dbReference type="NCBI Taxonomy" id="1830"/>
    <lineage>
        <taxon>Bacteria</taxon>
        <taxon>Bacillati</taxon>
        <taxon>Actinomycetota</taxon>
        <taxon>Actinomycetes</taxon>
        <taxon>Mycobacteriales</taxon>
        <taxon>Nocardiaceae</taxon>
        <taxon>Rhodococcus</taxon>
    </lineage>
</organism>
<dbReference type="PANTHER" id="PTHR18964:SF173">
    <property type="entry name" value="GLUCOKINASE"/>
    <property type="match status" value="1"/>
</dbReference>
<evidence type="ECO:0000256" key="1">
    <source>
        <dbReference type="ARBA" id="ARBA00006479"/>
    </source>
</evidence>
<dbReference type="AlphaFoldDB" id="A0A098BEE3"/>